<dbReference type="InterPro" id="IPR000719">
    <property type="entry name" value="Prot_kinase_dom"/>
</dbReference>
<keyword evidence="7" id="KW-1185">Reference proteome</keyword>
<keyword evidence="4" id="KW-0472">Membrane</keyword>
<dbReference type="Proteomes" id="UP000242715">
    <property type="component" value="Unassembled WGS sequence"/>
</dbReference>
<evidence type="ECO:0000256" key="2">
    <source>
        <dbReference type="ARBA" id="ARBA00022741"/>
    </source>
</evidence>
<dbReference type="InterPro" id="IPR011009">
    <property type="entry name" value="Kinase-like_dom_sf"/>
</dbReference>
<organism evidence="6 7">
    <name type="scientific">Trifolium subterraneum</name>
    <name type="common">Subterranean clover</name>
    <dbReference type="NCBI Taxonomy" id="3900"/>
    <lineage>
        <taxon>Eukaryota</taxon>
        <taxon>Viridiplantae</taxon>
        <taxon>Streptophyta</taxon>
        <taxon>Embryophyta</taxon>
        <taxon>Tracheophyta</taxon>
        <taxon>Spermatophyta</taxon>
        <taxon>Magnoliopsida</taxon>
        <taxon>eudicotyledons</taxon>
        <taxon>Gunneridae</taxon>
        <taxon>Pentapetalae</taxon>
        <taxon>rosids</taxon>
        <taxon>fabids</taxon>
        <taxon>Fabales</taxon>
        <taxon>Fabaceae</taxon>
        <taxon>Papilionoideae</taxon>
        <taxon>50 kb inversion clade</taxon>
        <taxon>NPAAA clade</taxon>
        <taxon>Hologalegina</taxon>
        <taxon>IRL clade</taxon>
        <taxon>Trifolieae</taxon>
        <taxon>Trifolium</taxon>
    </lineage>
</organism>
<accession>A0A2Z6NRM2</accession>
<dbReference type="GO" id="GO:0004674">
    <property type="term" value="F:protein serine/threonine kinase activity"/>
    <property type="evidence" value="ECO:0007669"/>
    <property type="project" value="UniProtKB-KW"/>
</dbReference>
<dbReference type="Pfam" id="PF07714">
    <property type="entry name" value="PK_Tyr_Ser-Thr"/>
    <property type="match status" value="1"/>
</dbReference>
<gene>
    <name evidence="6" type="ORF">TSUD_85240</name>
</gene>
<dbReference type="AlphaFoldDB" id="A0A2Z6NRM2"/>
<evidence type="ECO:0000256" key="1">
    <source>
        <dbReference type="ARBA" id="ARBA00022527"/>
    </source>
</evidence>
<keyword evidence="2" id="KW-0547">Nucleotide-binding</keyword>
<evidence type="ECO:0000313" key="6">
    <source>
        <dbReference type="EMBL" id="GAU46924.1"/>
    </source>
</evidence>
<evidence type="ECO:0000256" key="4">
    <source>
        <dbReference type="SAM" id="Phobius"/>
    </source>
</evidence>
<dbReference type="SMART" id="SM00220">
    <property type="entry name" value="S_TKc"/>
    <property type="match status" value="1"/>
</dbReference>
<dbReference type="SUPFAM" id="SSF56112">
    <property type="entry name" value="Protein kinase-like (PK-like)"/>
    <property type="match status" value="1"/>
</dbReference>
<dbReference type="EMBL" id="DF974265">
    <property type="protein sequence ID" value="GAU46924.1"/>
    <property type="molecule type" value="Genomic_DNA"/>
</dbReference>
<evidence type="ECO:0000259" key="5">
    <source>
        <dbReference type="PROSITE" id="PS50011"/>
    </source>
</evidence>
<keyword evidence="4" id="KW-1133">Transmembrane helix</keyword>
<dbReference type="OrthoDB" id="4062651at2759"/>
<proteinExistence type="predicted"/>
<feature type="domain" description="Protein kinase" evidence="5">
    <location>
        <begin position="110"/>
        <end position="357"/>
    </location>
</feature>
<dbReference type="PANTHER" id="PTHR47989">
    <property type="entry name" value="OS01G0750732 PROTEIN"/>
    <property type="match status" value="1"/>
</dbReference>
<dbReference type="PROSITE" id="PS50011">
    <property type="entry name" value="PROTEIN_KINASE_DOM"/>
    <property type="match status" value="1"/>
</dbReference>
<feature type="transmembrane region" description="Helical" evidence="4">
    <location>
        <begin position="6"/>
        <end position="33"/>
    </location>
</feature>
<reference evidence="7" key="1">
    <citation type="journal article" date="2017" name="Front. Plant Sci.">
        <title>Climate Clever Clovers: New Paradigm to Reduce the Environmental Footprint of Ruminants by Breeding Low Methanogenic Forages Utilizing Haplotype Variation.</title>
        <authorList>
            <person name="Kaur P."/>
            <person name="Appels R."/>
            <person name="Bayer P.E."/>
            <person name="Keeble-Gagnere G."/>
            <person name="Wang J."/>
            <person name="Hirakawa H."/>
            <person name="Shirasawa K."/>
            <person name="Vercoe P."/>
            <person name="Stefanova K."/>
            <person name="Durmic Z."/>
            <person name="Nichols P."/>
            <person name="Revell C."/>
            <person name="Isobe S.N."/>
            <person name="Edwards D."/>
            <person name="Erskine W."/>
        </authorList>
    </citation>
    <scope>NUCLEOTIDE SEQUENCE [LARGE SCALE GENOMIC DNA]</scope>
    <source>
        <strain evidence="7">cv. Daliak</strain>
    </source>
</reference>
<keyword evidence="4" id="KW-0812">Transmembrane</keyword>
<keyword evidence="3" id="KW-0067">ATP-binding</keyword>
<dbReference type="Gene3D" id="1.10.510.10">
    <property type="entry name" value="Transferase(Phosphotransferase) domain 1"/>
    <property type="match status" value="2"/>
</dbReference>
<dbReference type="Gene3D" id="3.30.200.20">
    <property type="entry name" value="Phosphorylase Kinase, domain 1"/>
    <property type="match status" value="1"/>
</dbReference>
<name>A0A2Z6NRM2_TRISU</name>
<keyword evidence="1" id="KW-0418">Kinase</keyword>
<keyword evidence="1" id="KW-0723">Serine/threonine-protein kinase</keyword>
<keyword evidence="1" id="KW-0808">Transferase</keyword>
<dbReference type="GO" id="GO:0005524">
    <property type="term" value="F:ATP binding"/>
    <property type="evidence" value="ECO:0007669"/>
    <property type="project" value="UniProtKB-KW"/>
</dbReference>
<dbReference type="PANTHER" id="PTHR47989:SF24">
    <property type="entry name" value="CALCIUM_CALMODULIN-REGULATED RECEPTOR-LIKE KINASE 1 ISOFORM X1"/>
    <property type="match status" value="1"/>
</dbReference>
<sequence length="357" mass="39336">MSSTLLILAIGICTGFVIGAGLAFSVLVCFFMFGKRRVEVEEVEKSGPMRTEVVTLHVKGADSSLALSDSNMAFESPRTSEWSNTSLWLEGLRKKNAACGIPKDIEKATSNFTTIIGHGAFGPVYKAVMSTGETVAVKVLGANSRQGEQEFLTEVLLLGRLHHKNLVGLVGYAAERGRHMLLYNYMSNGSLASHLYGDNHEPLSWDLRLSIALDVARVLEYLHYGADPPIVHRDIKSSNILLDQFMKAKAAMESEGKIGWEEIVDPILNGNYDVHKLTDVASLAFKCVNEISKIRPSMRDIVQALSQLYKKPNVNSIRASPSTLRKSPSTLSKSPSALYEVSLEVKQSEDLRRLHSR</sequence>
<dbReference type="PROSITE" id="PS00108">
    <property type="entry name" value="PROTEIN_KINASE_ST"/>
    <property type="match status" value="1"/>
</dbReference>
<evidence type="ECO:0000313" key="7">
    <source>
        <dbReference type="Proteomes" id="UP000242715"/>
    </source>
</evidence>
<dbReference type="InterPro" id="IPR008271">
    <property type="entry name" value="Ser/Thr_kinase_AS"/>
</dbReference>
<dbReference type="InterPro" id="IPR001245">
    <property type="entry name" value="Ser-Thr/Tyr_kinase_cat_dom"/>
</dbReference>
<evidence type="ECO:0000256" key="3">
    <source>
        <dbReference type="ARBA" id="ARBA00022840"/>
    </source>
</evidence>
<protein>
    <recommendedName>
        <fullName evidence="5">Protein kinase domain-containing protein</fullName>
    </recommendedName>
</protein>